<evidence type="ECO:0000256" key="4">
    <source>
        <dbReference type="ARBA" id="ARBA00023163"/>
    </source>
</evidence>
<name>A0A1I4Q8A2_9BACI</name>
<dbReference type="PROSITE" id="PS50977">
    <property type="entry name" value="HTH_TETR_2"/>
    <property type="match status" value="1"/>
</dbReference>
<dbReference type="InterPro" id="IPR036271">
    <property type="entry name" value="Tet_transcr_reg_TetR-rel_C_sf"/>
</dbReference>
<feature type="DNA-binding region" description="H-T-H motif" evidence="5">
    <location>
        <begin position="31"/>
        <end position="50"/>
    </location>
</feature>
<reference evidence="7 8" key="1">
    <citation type="submission" date="2016-10" db="EMBL/GenBank/DDBJ databases">
        <authorList>
            <person name="de Groot N.N."/>
        </authorList>
    </citation>
    <scope>NUCLEOTIDE SEQUENCE [LARGE SCALE GENOMIC DNA]</scope>
    <source>
        <strain evidence="7 8">CGMCC 1.6134</strain>
    </source>
</reference>
<dbReference type="InterPro" id="IPR009057">
    <property type="entry name" value="Homeodomain-like_sf"/>
</dbReference>
<dbReference type="GO" id="GO:0003677">
    <property type="term" value="F:DNA binding"/>
    <property type="evidence" value="ECO:0007669"/>
    <property type="project" value="UniProtKB-UniRule"/>
</dbReference>
<dbReference type="RefSeq" id="WP_090928465.1">
    <property type="nucleotide sequence ID" value="NZ_FOTY01000038.1"/>
</dbReference>
<feature type="domain" description="HTH tetR-type" evidence="6">
    <location>
        <begin position="8"/>
        <end position="68"/>
    </location>
</feature>
<keyword evidence="8" id="KW-1185">Reference proteome</keyword>
<dbReference type="Gene3D" id="1.10.357.10">
    <property type="entry name" value="Tetracycline Repressor, domain 2"/>
    <property type="match status" value="1"/>
</dbReference>
<dbReference type="InterPro" id="IPR039538">
    <property type="entry name" value="BetI_C"/>
</dbReference>
<gene>
    <name evidence="7" type="ORF">SAMN04488054_1385</name>
</gene>
<evidence type="ECO:0000259" key="6">
    <source>
        <dbReference type="PROSITE" id="PS50977"/>
    </source>
</evidence>
<dbReference type="OrthoDB" id="9816296at2"/>
<dbReference type="STRING" id="266892.SAMN04488054_1385"/>
<keyword evidence="4" id="KW-0804">Transcription</keyword>
<protein>
    <submittedName>
        <fullName evidence="7">Transcriptional regulator, TetR family</fullName>
    </submittedName>
</protein>
<organism evidence="7 8">
    <name type="scientific">Salibacterium qingdaonense</name>
    <dbReference type="NCBI Taxonomy" id="266892"/>
    <lineage>
        <taxon>Bacteria</taxon>
        <taxon>Bacillati</taxon>
        <taxon>Bacillota</taxon>
        <taxon>Bacilli</taxon>
        <taxon>Bacillales</taxon>
        <taxon>Bacillaceae</taxon>
    </lineage>
</organism>
<keyword evidence="2" id="KW-0805">Transcription regulation</keyword>
<evidence type="ECO:0000256" key="2">
    <source>
        <dbReference type="ARBA" id="ARBA00023015"/>
    </source>
</evidence>
<evidence type="ECO:0000313" key="8">
    <source>
        <dbReference type="Proteomes" id="UP000199668"/>
    </source>
</evidence>
<dbReference type="Pfam" id="PF13977">
    <property type="entry name" value="TetR_C_6"/>
    <property type="match status" value="1"/>
</dbReference>
<evidence type="ECO:0000256" key="1">
    <source>
        <dbReference type="ARBA" id="ARBA00022491"/>
    </source>
</evidence>
<dbReference type="Proteomes" id="UP000199668">
    <property type="component" value="Unassembled WGS sequence"/>
</dbReference>
<dbReference type="InterPro" id="IPR001647">
    <property type="entry name" value="HTH_TetR"/>
</dbReference>
<evidence type="ECO:0000256" key="3">
    <source>
        <dbReference type="ARBA" id="ARBA00023125"/>
    </source>
</evidence>
<proteinExistence type="predicted"/>
<keyword evidence="1" id="KW-0678">Repressor</keyword>
<evidence type="ECO:0000256" key="5">
    <source>
        <dbReference type="PROSITE-ProRule" id="PRU00335"/>
    </source>
</evidence>
<accession>A0A1I4Q8A2</accession>
<dbReference type="EMBL" id="FOTY01000038">
    <property type="protein sequence ID" value="SFM36299.1"/>
    <property type="molecule type" value="Genomic_DNA"/>
</dbReference>
<dbReference type="SUPFAM" id="SSF48498">
    <property type="entry name" value="Tetracyclin repressor-like, C-terminal domain"/>
    <property type="match status" value="1"/>
</dbReference>
<dbReference type="SUPFAM" id="SSF46689">
    <property type="entry name" value="Homeodomain-like"/>
    <property type="match status" value="1"/>
</dbReference>
<evidence type="ECO:0000313" key="7">
    <source>
        <dbReference type="EMBL" id="SFM36299.1"/>
    </source>
</evidence>
<dbReference type="Pfam" id="PF00440">
    <property type="entry name" value="TetR_N"/>
    <property type="match status" value="1"/>
</dbReference>
<sequence>MPKKIDLAERKEQIVKATFEVIHQYGFENTTLREIAKHAGLSLGSVQYFFPKQQDIYSFAMEVIFHRFEVRMQQVVYVEEDQDVFEAAVRMGKQIVQIHTEEGRIENDIWVKFTLMASMNPEYQDLREEYRKINLNFAESILRILHRHGYMREGHNMREEAHAFIIFITGLVFESVIYDYLYDEEVVENKVREYLLNICNETHRRS</sequence>
<keyword evidence="3 5" id="KW-0238">DNA-binding</keyword>
<dbReference type="AlphaFoldDB" id="A0A1I4Q8A2"/>